<evidence type="ECO:0000256" key="3">
    <source>
        <dbReference type="ARBA" id="ARBA00022448"/>
    </source>
</evidence>
<reference evidence="11" key="1">
    <citation type="submission" date="2021-03" db="EMBL/GenBank/DDBJ databases">
        <authorList>
            <person name="Tagirdzhanova G."/>
        </authorList>
    </citation>
    <scope>NUCLEOTIDE SEQUENCE</scope>
</reference>
<comment type="similarity">
    <text evidence="2">Belongs to the amino acid/polyamine transporter 2 family.</text>
</comment>
<feature type="region of interest" description="Disordered" evidence="8">
    <location>
        <begin position="1"/>
        <end position="59"/>
    </location>
</feature>
<evidence type="ECO:0000259" key="10">
    <source>
        <dbReference type="Pfam" id="PF01490"/>
    </source>
</evidence>
<evidence type="ECO:0000256" key="6">
    <source>
        <dbReference type="ARBA" id="ARBA00022989"/>
    </source>
</evidence>
<dbReference type="PANTHER" id="PTHR22950:SF458">
    <property type="entry name" value="SODIUM-COUPLED NEUTRAL AMINO ACID TRANSPORTER 11-RELATED"/>
    <property type="match status" value="1"/>
</dbReference>
<accession>A0A8H3EZC4</accession>
<dbReference type="GO" id="GO:0016020">
    <property type="term" value="C:membrane"/>
    <property type="evidence" value="ECO:0007669"/>
    <property type="project" value="UniProtKB-SubCell"/>
</dbReference>
<dbReference type="InterPro" id="IPR013057">
    <property type="entry name" value="AA_transpt_TM"/>
</dbReference>
<feature type="transmembrane region" description="Helical" evidence="9">
    <location>
        <begin position="181"/>
        <end position="203"/>
    </location>
</feature>
<dbReference type="PANTHER" id="PTHR22950">
    <property type="entry name" value="AMINO ACID TRANSPORTER"/>
    <property type="match status" value="1"/>
</dbReference>
<dbReference type="EMBL" id="CAJPDT010000013">
    <property type="protein sequence ID" value="CAF9914189.1"/>
    <property type="molecule type" value="Genomic_DNA"/>
</dbReference>
<feature type="region of interest" description="Disordered" evidence="8">
    <location>
        <begin position="73"/>
        <end position="92"/>
    </location>
</feature>
<dbReference type="Pfam" id="PF01490">
    <property type="entry name" value="Aa_trans"/>
    <property type="match status" value="1"/>
</dbReference>
<evidence type="ECO:0000256" key="5">
    <source>
        <dbReference type="ARBA" id="ARBA00022970"/>
    </source>
</evidence>
<feature type="compositionally biased region" description="Basic and acidic residues" evidence="8">
    <location>
        <begin position="7"/>
        <end position="20"/>
    </location>
</feature>
<sequence>MPQNRSYDLRDIAIGHEPEQSRSLLAQAAVDNDEDALTPPHQPPPIPHSSFSRIDSNGGPRVPRIIDRVRFDVGEPHSGEHARTPSREDEAEDDFFRDMSENRGSDAGHRAPLLTHVEAPSVMVAQDLDFNSEGLLENARPKSGITLIVVNSKLSGANSFQGTVEHCFGASGLIAISIAQFAFAFGGMVAFCVIMGDTIPSVIAALFPSLSEMPFLWLLTNRRAVIMMCNLCFSYPLSLYRDIAKLARASTLALLSMAVILITVVTQGVGVPQDLKGGLKGSLAVRTGVLQAISVISFAFVCHHNSLLIYGSLKKPTMDRFARVTHYSTFASMVACLTMALAGFITFGEKTQGNILNNFPNENLMVNIARFLLGANMVTTLPLGPFSLGLVDGSTDDFTECFVCREVLFNFWFPNEPHNPNLHLIFTTCLVVTAMTLSLITCDLGAVFELIGATSACALAYILPPLCYIKLSTRSWKTVPAIICVVFGIIVMTISLVQAVAKMIRNEGGAHTCR</sequence>
<comment type="caution">
    <text evidence="11">The sequence shown here is derived from an EMBL/GenBank/DDBJ whole genome shotgun (WGS) entry which is preliminary data.</text>
</comment>
<feature type="transmembrane region" description="Helical" evidence="9">
    <location>
        <begin position="324"/>
        <end position="347"/>
    </location>
</feature>
<name>A0A8H3EZC4_9LECA</name>
<keyword evidence="7 9" id="KW-0472">Membrane</keyword>
<keyword evidence="4 9" id="KW-0812">Transmembrane</keyword>
<feature type="transmembrane region" description="Helical" evidence="9">
    <location>
        <begin position="252"/>
        <end position="271"/>
    </location>
</feature>
<keyword evidence="6 9" id="KW-1133">Transmembrane helix</keyword>
<evidence type="ECO:0000256" key="9">
    <source>
        <dbReference type="SAM" id="Phobius"/>
    </source>
</evidence>
<keyword evidence="12" id="KW-1185">Reference proteome</keyword>
<dbReference type="OrthoDB" id="28208at2759"/>
<evidence type="ECO:0000256" key="1">
    <source>
        <dbReference type="ARBA" id="ARBA00004141"/>
    </source>
</evidence>
<feature type="domain" description="Amino acid transporter transmembrane" evidence="10">
    <location>
        <begin position="146"/>
        <end position="499"/>
    </location>
</feature>
<dbReference type="GO" id="GO:0015179">
    <property type="term" value="F:L-amino acid transmembrane transporter activity"/>
    <property type="evidence" value="ECO:0007669"/>
    <property type="project" value="TreeGrafter"/>
</dbReference>
<dbReference type="GO" id="GO:0005783">
    <property type="term" value="C:endoplasmic reticulum"/>
    <property type="evidence" value="ECO:0007669"/>
    <property type="project" value="TreeGrafter"/>
</dbReference>
<feature type="transmembrane region" description="Helical" evidence="9">
    <location>
        <begin position="478"/>
        <end position="497"/>
    </location>
</feature>
<evidence type="ECO:0000313" key="11">
    <source>
        <dbReference type="EMBL" id="CAF9914189.1"/>
    </source>
</evidence>
<organism evidence="11 12">
    <name type="scientific">Imshaugia aleurites</name>
    <dbReference type="NCBI Taxonomy" id="172621"/>
    <lineage>
        <taxon>Eukaryota</taxon>
        <taxon>Fungi</taxon>
        <taxon>Dikarya</taxon>
        <taxon>Ascomycota</taxon>
        <taxon>Pezizomycotina</taxon>
        <taxon>Lecanoromycetes</taxon>
        <taxon>OSLEUM clade</taxon>
        <taxon>Lecanoromycetidae</taxon>
        <taxon>Lecanorales</taxon>
        <taxon>Lecanorineae</taxon>
        <taxon>Parmeliaceae</taxon>
        <taxon>Imshaugia</taxon>
    </lineage>
</organism>
<evidence type="ECO:0000256" key="2">
    <source>
        <dbReference type="ARBA" id="ARBA00008066"/>
    </source>
</evidence>
<comment type="subcellular location">
    <subcellularLocation>
        <location evidence="1">Membrane</location>
        <topology evidence="1">Multi-pass membrane protein</topology>
    </subcellularLocation>
</comment>
<gene>
    <name evidence="11" type="ORF">IMSHALPRED_001845</name>
</gene>
<feature type="transmembrane region" description="Helical" evidence="9">
    <location>
        <begin position="447"/>
        <end position="466"/>
    </location>
</feature>
<evidence type="ECO:0000256" key="8">
    <source>
        <dbReference type="SAM" id="MobiDB-lite"/>
    </source>
</evidence>
<evidence type="ECO:0000256" key="7">
    <source>
        <dbReference type="ARBA" id="ARBA00023136"/>
    </source>
</evidence>
<dbReference type="Proteomes" id="UP000664534">
    <property type="component" value="Unassembled WGS sequence"/>
</dbReference>
<protein>
    <recommendedName>
        <fullName evidence="10">Amino acid transporter transmembrane domain-containing protein</fullName>
    </recommendedName>
</protein>
<proteinExistence type="inferred from homology"/>
<keyword evidence="3" id="KW-0813">Transport</keyword>
<keyword evidence="5" id="KW-0029">Amino-acid transport</keyword>
<feature type="transmembrane region" description="Helical" evidence="9">
    <location>
        <begin position="283"/>
        <end position="303"/>
    </location>
</feature>
<feature type="transmembrane region" description="Helical" evidence="9">
    <location>
        <begin position="422"/>
        <end position="440"/>
    </location>
</feature>
<evidence type="ECO:0000256" key="4">
    <source>
        <dbReference type="ARBA" id="ARBA00022692"/>
    </source>
</evidence>
<evidence type="ECO:0000313" key="12">
    <source>
        <dbReference type="Proteomes" id="UP000664534"/>
    </source>
</evidence>
<dbReference type="AlphaFoldDB" id="A0A8H3EZC4"/>